<dbReference type="AlphaFoldDB" id="A0A0E9T2B1"/>
<dbReference type="EMBL" id="GBXM01060895">
    <property type="protein sequence ID" value="JAH47682.1"/>
    <property type="molecule type" value="Transcribed_RNA"/>
</dbReference>
<sequence length="40" mass="4782">MKKSAHNLTCTQRQRSCHSFWEKEGNVWIWQHNTLPLATN</sequence>
<evidence type="ECO:0000313" key="1">
    <source>
        <dbReference type="EMBL" id="JAH47682.1"/>
    </source>
</evidence>
<name>A0A0E9T2B1_ANGAN</name>
<reference evidence="1" key="1">
    <citation type="submission" date="2014-11" db="EMBL/GenBank/DDBJ databases">
        <authorList>
            <person name="Amaro Gonzalez C."/>
        </authorList>
    </citation>
    <scope>NUCLEOTIDE SEQUENCE</scope>
</reference>
<reference evidence="1" key="2">
    <citation type="journal article" date="2015" name="Fish Shellfish Immunol.">
        <title>Early steps in the European eel (Anguilla anguilla)-Vibrio vulnificus interaction in the gills: Role of the RtxA13 toxin.</title>
        <authorList>
            <person name="Callol A."/>
            <person name="Pajuelo D."/>
            <person name="Ebbesson L."/>
            <person name="Teles M."/>
            <person name="MacKenzie S."/>
            <person name="Amaro C."/>
        </authorList>
    </citation>
    <scope>NUCLEOTIDE SEQUENCE</scope>
</reference>
<protein>
    <submittedName>
        <fullName evidence="1">Uncharacterized protein</fullName>
    </submittedName>
</protein>
<accession>A0A0E9T2B1</accession>
<proteinExistence type="predicted"/>
<organism evidence="1">
    <name type="scientific">Anguilla anguilla</name>
    <name type="common">European freshwater eel</name>
    <name type="synonym">Muraena anguilla</name>
    <dbReference type="NCBI Taxonomy" id="7936"/>
    <lineage>
        <taxon>Eukaryota</taxon>
        <taxon>Metazoa</taxon>
        <taxon>Chordata</taxon>
        <taxon>Craniata</taxon>
        <taxon>Vertebrata</taxon>
        <taxon>Euteleostomi</taxon>
        <taxon>Actinopterygii</taxon>
        <taxon>Neopterygii</taxon>
        <taxon>Teleostei</taxon>
        <taxon>Anguilliformes</taxon>
        <taxon>Anguillidae</taxon>
        <taxon>Anguilla</taxon>
    </lineage>
</organism>